<dbReference type="GeneID" id="87945521"/>
<keyword evidence="2" id="KW-1185">Reference proteome</keyword>
<gene>
    <name evidence="1" type="ORF">CDEST_09018</name>
</gene>
<dbReference type="AlphaFoldDB" id="A0AAX4IKZ3"/>
<evidence type="ECO:0000313" key="2">
    <source>
        <dbReference type="Proteomes" id="UP001322277"/>
    </source>
</evidence>
<evidence type="ECO:0008006" key="3">
    <source>
        <dbReference type="Google" id="ProtNLM"/>
    </source>
</evidence>
<sequence>MLCNFQTASRWEEHDPPLNGRRWSPFSSATLMKSLHPQSCGLIEPNRFSEKDVLLFDPTLPSSIDSLYVASDHLGVRQILFADSSEQGTIQQAADVWWKAVKLETLGGLLRFPSDGLKPRLLEYASAALPKVSWGFPQIAVGCVRVESICNAEPSYRMSAVSCNDPQTTAYSLFWNRQIKLNSPFKSAIALLLVTNQGRSELLGLQPMPNWSHSEWTLLDLRSKTTSRIYAETTSFGVRRLGFETCRPKSQGRSPKVEWPSSPYPISRPHEYFAWNKAKLNNVVEITPCRRHSRGRTIIIGLLLHYGDGNTACVGQIKIDC</sequence>
<organism evidence="1 2">
    <name type="scientific">Colletotrichum destructivum</name>
    <dbReference type="NCBI Taxonomy" id="34406"/>
    <lineage>
        <taxon>Eukaryota</taxon>
        <taxon>Fungi</taxon>
        <taxon>Dikarya</taxon>
        <taxon>Ascomycota</taxon>
        <taxon>Pezizomycotina</taxon>
        <taxon>Sordariomycetes</taxon>
        <taxon>Hypocreomycetidae</taxon>
        <taxon>Glomerellales</taxon>
        <taxon>Glomerellaceae</taxon>
        <taxon>Colletotrichum</taxon>
        <taxon>Colletotrichum destructivum species complex</taxon>
    </lineage>
</organism>
<protein>
    <recommendedName>
        <fullName evidence="3">HET domain-containing protein</fullName>
    </recommendedName>
</protein>
<dbReference type="RefSeq" id="XP_062781228.1">
    <property type="nucleotide sequence ID" value="XM_062925177.1"/>
</dbReference>
<dbReference type="KEGG" id="cdet:87945521"/>
<dbReference type="Proteomes" id="UP001322277">
    <property type="component" value="Chromosome 5"/>
</dbReference>
<dbReference type="EMBL" id="CP137309">
    <property type="protein sequence ID" value="WQF84004.1"/>
    <property type="molecule type" value="Genomic_DNA"/>
</dbReference>
<reference evidence="2" key="1">
    <citation type="journal article" date="2023" name="bioRxiv">
        <title>Complete genome of the Medicago anthracnose fungus, Colletotrichum destructivum, reveals a mini-chromosome-like region within a core chromosome.</title>
        <authorList>
            <person name="Lapalu N."/>
            <person name="Simon A."/>
            <person name="Lu A."/>
            <person name="Plaumann P.-L."/>
            <person name="Amselem J."/>
            <person name="Pigne S."/>
            <person name="Auger A."/>
            <person name="Koch C."/>
            <person name="Dallery J.-F."/>
            <person name="O'Connell R.J."/>
        </authorList>
    </citation>
    <scope>NUCLEOTIDE SEQUENCE [LARGE SCALE GENOMIC DNA]</scope>
    <source>
        <strain evidence="2">CBS 520.97</strain>
    </source>
</reference>
<name>A0AAX4IKZ3_9PEZI</name>
<proteinExistence type="predicted"/>
<evidence type="ECO:0000313" key="1">
    <source>
        <dbReference type="EMBL" id="WQF84004.1"/>
    </source>
</evidence>
<accession>A0AAX4IKZ3</accession>